<evidence type="ECO:0008006" key="4">
    <source>
        <dbReference type="Google" id="ProtNLM"/>
    </source>
</evidence>
<organism evidence="2 3">
    <name type="scientific">Sphingomonas humi</name>
    <dbReference type="NCBI Taxonomy" id="335630"/>
    <lineage>
        <taxon>Bacteria</taxon>
        <taxon>Pseudomonadati</taxon>
        <taxon>Pseudomonadota</taxon>
        <taxon>Alphaproteobacteria</taxon>
        <taxon>Sphingomonadales</taxon>
        <taxon>Sphingomonadaceae</taxon>
        <taxon>Sphingomonas</taxon>
    </lineage>
</organism>
<proteinExistence type="predicted"/>
<gene>
    <name evidence="2" type="ORF">GCM10022211_12520</name>
</gene>
<evidence type="ECO:0000256" key="1">
    <source>
        <dbReference type="SAM" id="Phobius"/>
    </source>
</evidence>
<evidence type="ECO:0000313" key="3">
    <source>
        <dbReference type="Proteomes" id="UP001501310"/>
    </source>
</evidence>
<keyword evidence="3" id="KW-1185">Reference proteome</keyword>
<keyword evidence="1" id="KW-0472">Membrane</keyword>
<dbReference type="RefSeq" id="WP_344709313.1">
    <property type="nucleotide sequence ID" value="NZ_BAAAZD010000001.1"/>
</dbReference>
<protein>
    <recommendedName>
        <fullName evidence="4">Pilus assembly protein</fullName>
    </recommendedName>
</protein>
<dbReference type="Proteomes" id="UP001501310">
    <property type="component" value="Unassembled WGS sequence"/>
</dbReference>
<sequence>MTNYGWVEVVFVAIIALGIGGWQLVSINREIARDRARKDDEKS</sequence>
<comment type="caution">
    <text evidence="2">The sequence shown here is derived from an EMBL/GenBank/DDBJ whole genome shotgun (WGS) entry which is preliminary data.</text>
</comment>
<accession>A0ABP7RVH2</accession>
<keyword evidence="1" id="KW-1133">Transmembrane helix</keyword>
<feature type="transmembrane region" description="Helical" evidence="1">
    <location>
        <begin position="6"/>
        <end position="25"/>
    </location>
</feature>
<evidence type="ECO:0000313" key="2">
    <source>
        <dbReference type="EMBL" id="GAA4002657.1"/>
    </source>
</evidence>
<name>A0ABP7RVH2_9SPHN</name>
<dbReference type="EMBL" id="BAAAZD010000001">
    <property type="protein sequence ID" value="GAA4002657.1"/>
    <property type="molecule type" value="Genomic_DNA"/>
</dbReference>
<keyword evidence="1" id="KW-0812">Transmembrane</keyword>
<reference evidence="3" key="1">
    <citation type="journal article" date="2019" name="Int. J. Syst. Evol. Microbiol.">
        <title>The Global Catalogue of Microorganisms (GCM) 10K type strain sequencing project: providing services to taxonomists for standard genome sequencing and annotation.</title>
        <authorList>
            <consortium name="The Broad Institute Genomics Platform"/>
            <consortium name="The Broad Institute Genome Sequencing Center for Infectious Disease"/>
            <person name="Wu L."/>
            <person name="Ma J."/>
        </authorList>
    </citation>
    <scope>NUCLEOTIDE SEQUENCE [LARGE SCALE GENOMIC DNA]</scope>
    <source>
        <strain evidence="3">JCM 16603</strain>
    </source>
</reference>